<protein>
    <recommendedName>
        <fullName evidence="8">Beta-glucosidase</fullName>
    </recommendedName>
</protein>
<sequence>MAIGKNAESGQVLLLLLLIVLPLLVSSRSYNFNNNSNNNNVLTENLKDISSSSSSSPFPPNFFFGTSSSAYQYEGAYGRGISNWDVLTQTPGGIIDGSNGDVADDEYHLYQEDVELLASLGVNSHKISISWSRVLPKGRHGSINWKGINYYKNLINALLLKGIEPFVTINHYDLPQELEDRYQGWLSPELQEEYTYFAEVCFKNLGDRVKYWVTFNEPNAFALLAYRDGIWPPNRCSEPHGNCSQGDSATEPFIAGHNMILAHASAVNIYRNSYQKVQGGQIGIALLFYWYVPITNSTADKAAAERGQSFSTNWFLDPIIYGTYPQAMKDLLGPVLPEFSSSDLEKLKAGIDFIGVNHYTTYYVQDCLSSKCEPSMSGNTREEGYVGHSMSKDGVLIGELTGLSYLDVYPLGMEKVVTYVHEKFPNLPLYVTENGYCDTTTPSSSIEEVLNDTKRVKFLADYLHALGTAIRKGADVRGYFVWSFLDNFEWTYGYTKRMGLYYVDRVTLKRTPKLSAHWYKHFIAENLLKESKAKF</sequence>
<evidence type="ECO:0000313" key="6">
    <source>
        <dbReference type="EMBL" id="VFQ58957.1"/>
    </source>
</evidence>
<evidence type="ECO:0000256" key="1">
    <source>
        <dbReference type="ARBA" id="ARBA00010838"/>
    </source>
</evidence>
<evidence type="ECO:0000256" key="2">
    <source>
        <dbReference type="ARBA" id="ARBA00022801"/>
    </source>
</evidence>
<dbReference type="GO" id="GO:0005975">
    <property type="term" value="P:carbohydrate metabolic process"/>
    <property type="evidence" value="ECO:0007669"/>
    <property type="project" value="InterPro"/>
</dbReference>
<dbReference type="Pfam" id="PF00232">
    <property type="entry name" value="Glyco_hydro_1"/>
    <property type="match status" value="1"/>
</dbReference>
<dbReference type="InterPro" id="IPR001360">
    <property type="entry name" value="Glyco_hydro_1"/>
</dbReference>
<feature type="signal peptide" evidence="5">
    <location>
        <begin position="1"/>
        <end position="27"/>
    </location>
</feature>
<dbReference type="FunFam" id="3.20.20.80:FF:000020">
    <property type="entry name" value="Beta-glucosidase 12"/>
    <property type="match status" value="1"/>
</dbReference>
<dbReference type="InterPro" id="IPR033132">
    <property type="entry name" value="GH_1_N_CS"/>
</dbReference>
<gene>
    <name evidence="6" type="ORF">CCAM_LOCUS733</name>
</gene>
<evidence type="ECO:0008006" key="8">
    <source>
        <dbReference type="Google" id="ProtNLM"/>
    </source>
</evidence>
<reference evidence="6 7" key="1">
    <citation type="submission" date="2018-04" db="EMBL/GenBank/DDBJ databases">
        <authorList>
            <person name="Vogel A."/>
        </authorList>
    </citation>
    <scope>NUCLEOTIDE SEQUENCE [LARGE SCALE GENOMIC DNA]</scope>
</reference>
<dbReference type="SUPFAM" id="SSF51445">
    <property type="entry name" value="(Trans)glycosidases"/>
    <property type="match status" value="1"/>
</dbReference>
<dbReference type="GO" id="GO:0008422">
    <property type="term" value="F:beta-glucosidase activity"/>
    <property type="evidence" value="ECO:0007669"/>
    <property type="project" value="TreeGrafter"/>
</dbReference>
<name>A0A484K6P8_9ASTE</name>
<keyword evidence="7" id="KW-1185">Reference proteome</keyword>
<dbReference type="PRINTS" id="PR00131">
    <property type="entry name" value="GLHYDRLASE1"/>
</dbReference>
<comment type="similarity">
    <text evidence="1 4">Belongs to the glycosyl hydrolase 1 family.</text>
</comment>
<accession>A0A484K6P8</accession>
<evidence type="ECO:0000256" key="5">
    <source>
        <dbReference type="SAM" id="SignalP"/>
    </source>
</evidence>
<keyword evidence="2" id="KW-0378">Hydrolase</keyword>
<proteinExistence type="inferred from homology"/>
<organism evidence="6 7">
    <name type="scientific">Cuscuta campestris</name>
    <dbReference type="NCBI Taxonomy" id="132261"/>
    <lineage>
        <taxon>Eukaryota</taxon>
        <taxon>Viridiplantae</taxon>
        <taxon>Streptophyta</taxon>
        <taxon>Embryophyta</taxon>
        <taxon>Tracheophyta</taxon>
        <taxon>Spermatophyta</taxon>
        <taxon>Magnoliopsida</taxon>
        <taxon>eudicotyledons</taxon>
        <taxon>Gunneridae</taxon>
        <taxon>Pentapetalae</taxon>
        <taxon>asterids</taxon>
        <taxon>lamiids</taxon>
        <taxon>Solanales</taxon>
        <taxon>Convolvulaceae</taxon>
        <taxon>Cuscuteae</taxon>
        <taxon>Cuscuta</taxon>
        <taxon>Cuscuta subgen. Grammica</taxon>
        <taxon>Cuscuta sect. Cleistogrammica</taxon>
    </lineage>
</organism>
<dbReference type="EMBL" id="OOIL02000002">
    <property type="protein sequence ID" value="VFQ58957.1"/>
    <property type="molecule type" value="Genomic_DNA"/>
</dbReference>
<evidence type="ECO:0000256" key="3">
    <source>
        <dbReference type="ARBA" id="ARBA00023295"/>
    </source>
</evidence>
<dbReference type="PANTHER" id="PTHR10353:SF213">
    <property type="entry name" value="BETA-GLUCOSIDASE 45-RELATED"/>
    <property type="match status" value="1"/>
</dbReference>
<dbReference type="PANTHER" id="PTHR10353">
    <property type="entry name" value="GLYCOSYL HYDROLASE"/>
    <property type="match status" value="1"/>
</dbReference>
<feature type="chain" id="PRO_5019796459" description="Beta-glucosidase" evidence="5">
    <location>
        <begin position="28"/>
        <end position="535"/>
    </location>
</feature>
<evidence type="ECO:0000256" key="4">
    <source>
        <dbReference type="RuleBase" id="RU003690"/>
    </source>
</evidence>
<dbReference type="PROSITE" id="PS00653">
    <property type="entry name" value="GLYCOSYL_HYDROL_F1_2"/>
    <property type="match status" value="1"/>
</dbReference>
<dbReference type="AlphaFoldDB" id="A0A484K6P8"/>
<keyword evidence="5" id="KW-0732">Signal</keyword>
<keyword evidence="3" id="KW-0326">Glycosidase</keyword>
<dbReference type="InterPro" id="IPR017853">
    <property type="entry name" value="GH"/>
</dbReference>
<dbReference type="Gene3D" id="3.20.20.80">
    <property type="entry name" value="Glycosidases"/>
    <property type="match status" value="1"/>
</dbReference>
<evidence type="ECO:0000313" key="7">
    <source>
        <dbReference type="Proteomes" id="UP000595140"/>
    </source>
</evidence>
<dbReference type="OrthoDB" id="65569at2759"/>
<dbReference type="Proteomes" id="UP000595140">
    <property type="component" value="Unassembled WGS sequence"/>
</dbReference>